<name>A0A840E9F0_9BACT</name>
<sequence>MWSCLLLTGQATYQPGYLIDHGGLRQEIELYDFGWVDNPTKFKYRTAADELRTGDVTTVAEFGLTDGSLRYLTAKVEIDSSRDHTAGLDHHPKPQWVTERVFLEYVVDGEADLFYWEAGDRKRYFYRLASDTPVQLVDRRYLKERKIITQHNYRGQLQYGVHCAESNSTLHTLKYKRDDLTDYFQSYNACTGSPSVTYRPAPTSSPLRVWLSAGLGLYTGPTRHLLAGSDKPVGTTYSQSIGLTVERILPLAKQRWAVYFGAHYQRIHSNSLAPPAEATAVQLQLINVPFGFTRYIHLSTHSAATIRALGMVQAPLNGVIYTRGGDTYTHTLKPRWNYQVGLAAGLQKQRWSAEIQGGRQWDLLREYAYFATAFWDVRVMVIYRIR</sequence>
<reference evidence="1 2" key="1">
    <citation type="submission" date="2020-08" db="EMBL/GenBank/DDBJ databases">
        <title>Genomic Encyclopedia of Type Strains, Phase IV (KMG-IV): sequencing the most valuable type-strain genomes for metagenomic binning, comparative biology and taxonomic classification.</title>
        <authorList>
            <person name="Goeker M."/>
        </authorList>
    </citation>
    <scope>NUCLEOTIDE SEQUENCE [LARGE SCALE GENOMIC DNA]</scope>
    <source>
        <strain evidence="1 2">DSM 105137</strain>
    </source>
</reference>
<organism evidence="1 2">
    <name type="scientific">Neolewinella aquimaris</name>
    <dbReference type="NCBI Taxonomy" id="1835722"/>
    <lineage>
        <taxon>Bacteria</taxon>
        <taxon>Pseudomonadati</taxon>
        <taxon>Bacteroidota</taxon>
        <taxon>Saprospiria</taxon>
        <taxon>Saprospirales</taxon>
        <taxon>Lewinellaceae</taxon>
        <taxon>Neolewinella</taxon>
    </lineage>
</organism>
<proteinExistence type="predicted"/>
<keyword evidence="2" id="KW-1185">Reference proteome</keyword>
<dbReference type="AlphaFoldDB" id="A0A840E9F0"/>
<gene>
    <name evidence="1" type="ORF">GGR28_001291</name>
</gene>
<dbReference type="Proteomes" id="UP000576209">
    <property type="component" value="Unassembled WGS sequence"/>
</dbReference>
<comment type="caution">
    <text evidence="1">The sequence shown here is derived from an EMBL/GenBank/DDBJ whole genome shotgun (WGS) entry which is preliminary data.</text>
</comment>
<protein>
    <submittedName>
        <fullName evidence="1">Uncharacterized protein</fullName>
    </submittedName>
</protein>
<evidence type="ECO:0000313" key="2">
    <source>
        <dbReference type="Proteomes" id="UP000576209"/>
    </source>
</evidence>
<dbReference type="EMBL" id="JACIFF010000002">
    <property type="protein sequence ID" value="MBB4078678.1"/>
    <property type="molecule type" value="Genomic_DNA"/>
</dbReference>
<dbReference type="RefSeq" id="WP_183494914.1">
    <property type="nucleotide sequence ID" value="NZ_JACIFF010000002.1"/>
</dbReference>
<accession>A0A840E9F0</accession>
<evidence type="ECO:0000313" key="1">
    <source>
        <dbReference type="EMBL" id="MBB4078678.1"/>
    </source>
</evidence>